<dbReference type="Pfam" id="PF00534">
    <property type="entry name" value="Glycos_transf_1"/>
    <property type="match status" value="1"/>
</dbReference>
<evidence type="ECO:0000313" key="2">
    <source>
        <dbReference type="EMBL" id="TSJ35961.1"/>
    </source>
</evidence>
<keyword evidence="2" id="KW-0808">Transferase</keyword>
<protein>
    <submittedName>
        <fullName evidence="2">Glycosyltransferase family 4 protein</fullName>
    </submittedName>
</protein>
<dbReference type="SUPFAM" id="SSF53756">
    <property type="entry name" value="UDP-Glycosyltransferase/glycogen phosphorylase"/>
    <property type="match status" value="1"/>
</dbReference>
<dbReference type="InterPro" id="IPR050194">
    <property type="entry name" value="Glycosyltransferase_grp1"/>
</dbReference>
<dbReference type="EMBL" id="VLPK01000008">
    <property type="protein sequence ID" value="TSJ35961.1"/>
    <property type="molecule type" value="Genomic_DNA"/>
</dbReference>
<reference evidence="2 3" key="1">
    <citation type="submission" date="2019-07" db="EMBL/GenBank/DDBJ databases">
        <authorList>
            <person name="Huq M.A."/>
        </authorList>
    </citation>
    <scope>NUCLEOTIDE SEQUENCE [LARGE SCALE GENOMIC DNA]</scope>
    <source>
        <strain evidence="2 3">MAH-19</strain>
    </source>
</reference>
<dbReference type="PANTHER" id="PTHR45947">
    <property type="entry name" value="SULFOQUINOVOSYL TRANSFERASE SQD2"/>
    <property type="match status" value="1"/>
</dbReference>
<proteinExistence type="predicted"/>
<dbReference type="AlphaFoldDB" id="A0A556M7S0"/>
<name>A0A556M7S0_9SPHI</name>
<evidence type="ECO:0000313" key="3">
    <source>
        <dbReference type="Proteomes" id="UP000318733"/>
    </source>
</evidence>
<dbReference type="GO" id="GO:0016758">
    <property type="term" value="F:hexosyltransferase activity"/>
    <property type="evidence" value="ECO:0007669"/>
    <property type="project" value="TreeGrafter"/>
</dbReference>
<dbReference type="Gene3D" id="3.40.50.2000">
    <property type="entry name" value="Glycogen Phosphorylase B"/>
    <property type="match status" value="2"/>
</dbReference>
<comment type="caution">
    <text evidence="2">The sequence shown here is derived from an EMBL/GenBank/DDBJ whole genome shotgun (WGS) entry which is preliminary data.</text>
</comment>
<sequence length="373" mass="42364">MKKQIIFNRLFEYGGSNTHLEALILYFGKENIVLILEEESQLTYLPNIKGGSELKTIVDARLHKFAHLVYPSVFSNIREFVKILRSLWRVGSLAIKHGTNEITLCVVDPEKYLYLLWLPFFKVTYILHSTPHERYTPFTSFTCNSLLGRRKRIVTVSNANKEAVMRNWSISAARQLSVKVVYNCAIANQTTEPQAGMWAKGLQYIVTMGHTVAYKNPSFWLEVARSVTAEREGVRFLWFGDGPLLQELKSAAIDNPAIVYYGSVNGAQAYLKNATIYYQPSLYETHGIAVVEAMANRLPCVVAQTGGLVESIEDGYNGIVVSTTDILENKNALISLIDDPALRESYGIRSYEKYQRMFSFEAFKTRMDTIYKN</sequence>
<accession>A0A556M7S0</accession>
<evidence type="ECO:0000259" key="1">
    <source>
        <dbReference type="Pfam" id="PF00534"/>
    </source>
</evidence>
<keyword evidence="3" id="KW-1185">Reference proteome</keyword>
<dbReference type="InterPro" id="IPR001296">
    <property type="entry name" value="Glyco_trans_1"/>
</dbReference>
<dbReference type="OrthoDB" id="7560678at2"/>
<dbReference type="Proteomes" id="UP000318733">
    <property type="component" value="Unassembled WGS sequence"/>
</dbReference>
<gene>
    <name evidence="2" type="ORF">FO440_23880</name>
</gene>
<dbReference type="RefSeq" id="WP_144250835.1">
    <property type="nucleotide sequence ID" value="NZ_VLPK01000008.1"/>
</dbReference>
<organism evidence="2 3">
    <name type="scientific">Mucilaginibacter corticis</name>
    <dbReference type="NCBI Taxonomy" id="2597670"/>
    <lineage>
        <taxon>Bacteria</taxon>
        <taxon>Pseudomonadati</taxon>
        <taxon>Bacteroidota</taxon>
        <taxon>Sphingobacteriia</taxon>
        <taxon>Sphingobacteriales</taxon>
        <taxon>Sphingobacteriaceae</taxon>
        <taxon>Mucilaginibacter</taxon>
    </lineage>
</organism>
<dbReference type="CDD" id="cd03801">
    <property type="entry name" value="GT4_PimA-like"/>
    <property type="match status" value="1"/>
</dbReference>
<feature type="domain" description="Glycosyl transferase family 1" evidence="1">
    <location>
        <begin position="191"/>
        <end position="351"/>
    </location>
</feature>
<dbReference type="PANTHER" id="PTHR45947:SF3">
    <property type="entry name" value="SULFOQUINOVOSYL TRANSFERASE SQD2"/>
    <property type="match status" value="1"/>
</dbReference>